<evidence type="ECO:0000256" key="4">
    <source>
        <dbReference type="ARBA" id="ARBA00023163"/>
    </source>
</evidence>
<evidence type="ECO:0000313" key="6">
    <source>
        <dbReference type="EMBL" id="KRM95461.1"/>
    </source>
</evidence>
<evidence type="ECO:0000256" key="3">
    <source>
        <dbReference type="ARBA" id="ARBA00023125"/>
    </source>
</evidence>
<dbReference type="AlphaFoldDB" id="A0A0R2CVL4"/>
<dbReference type="STRING" id="1423796.FC24_GL002135"/>
<keyword evidence="2" id="KW-0805">Transcription regulation</keyword>
<dbReference type="SUPFAM" id="SSF46785">
    <property type="entry name" value="Winged helix' DNA-binding domain"/>
    <property type="match status" value="1"/>
</dbReference>
<evidence type="ECO:0000313" key="7">
    <source>
        <dbReference type="Proteomes" id="UP000051638"/>
    </source>
</evidence>
<dbReference type="Pfam" id="PF03466">
    <property type="entry name" value="LysR_substrate"/>
    <property type="match status" value="1"/>
</dbReference>
<dbReference type="Gene3D" id="3.40.190.290">
    <property type="match status" value="1"/>
</dbReference>
<dbReference type="GO" id="GO:0005829">
    <property type="term" value="C:cytosol"/>
    <property type="evidence" value="ECO:0007669"/>
    <property type="project" value="TreeGrafter"/>
</dbReference>
<reference evidence="6 7" key="1">
    <citation type="journal article" date="2015" name="Genome Announc.">
        <title>Expanding the biotechnology potential of lactobacilli through comparative genomics of 213 strains and associated genera.</title>
        <authorList>
            <person name="Sun Z."/>
            <person name="Harris H.M."/>
            <person name="McCann A."/>
            <person name="Guo C."/>
            <person name="Argimon S."/>
            <person name="Zhang W."/>
            <person name="Yang X."/>
            <person name="Jeffery I.B."/>
            <person name="Cooney J.C."/>
            <person name="Kagawa T.F."/>
            <person name="Liu W."/>
            <person name="Song Y."/>
            <person name="Salvetti E."/>
            <person name="Wrobel A."/>
            <person name="Rasinkangas P."/>
            <person name="Parkhill J."/>
            <person name="Rea M.C."/>
            <person name="O'Sullivan O."/>
            <person name="Ritari J."/>
            <person name="Douillard F.P."/>
            <person name="Paul Ross R."/>
            <person name="Yang R."/>
            <person name="Briner A.E."/>
            <person name="Felis G.E."/>
            <person name="de Vos W.M."/>
            <person name="Barrangou R."/>
            <person name="Klaenhammer T.R."/>
            <person name="Caufield P.W."/>
            <person name="Cui Y."/>
            <person name="Zhang H."/>
            <person name="O'Toole P.W."/>
        </authorList>
    </citation>
    <scope>NUCLEOTIDE SEQUENCE [LARGE SCALE GENOMIC DNA]</scope>
    <source>
        <strain evidence="6 7">DSM 20253</strain>
    </source>
</reference>
<dbReference type="Gene3D" id="1.10.10.10">
    <property type="entry name" value="Winged helix-like DNA-binding domain superfamily/Winged helix DNA-binding domain"/>
    <property type="match status" value="1"/>
</dbReference>
<name>A0A0R2CVL4_9LACO</name>
<evidence type="ECO:0000256" key="1">
    <source>
        <dbReference type="ARBA" id="ARBA00009437"/>
    </source>
</evidence>
<dbReference type="PROSITE" id="PS50931">
    <property type="entry name" value="HTH_LYSR"/>
    <property type="match status" value="1"/>
</dbReference>
<dbReference type="InterPro" id="IPR000847">
    <property type="entry name" value="LysR_HTH_N"/>
</dbReference>
<dbReference type="PANTHER" id="PTHR30419:SF8">
    <property type="entry name" value="NITROGEN ASSIMILATION TRANSCRIPTIONAL ACTIVATOR-RELATED"/>
    <property type="match status" value="1"/>
</dbReference>
<proteinExistence type="inferred from homology"/>
<organism evidence="6 7">
    <name type="scientific">Loigolactobacillus rennini DSM 20253</name>
    <dbReference type="NCBI Taxonomy" id="1423796"/>
    <lineage>
        <taxon>Bacteria</taxon>
        <taxon>Bacillati</taxon>
        <taxon>Bacillota</taxon>
        <taxon>Bacilli</taxon>
        <taxon>Lactobacillales</taxon>
        <taxon>Lactobacillaceae</taxon>
        <taxon>Loigolactobacillus</taxon>
    </lineage>
</organism>
<feature type="domain" description="HTH lysR-type" evidence="5">
    <location>
        <begin position="1"/>
        <end position="58"/>
    </location>
</feature>
<keyword evidence="3" id="KW-0238">DNA-binding</keyword>
<dbReference type="PRINTS" id="PR00039">
    <property type="entry name" value="HTHLYSR"/>
</dbReference>
<dbReference type="RefSeq" id="WP_057874467.1">
    <property type="nucleotide sequence ID" value="NZ_AYYI01000068.1"/>
</dbReference>
<dbReference type="InterPro" id="IPR036390">
    <property type="entry name" value="WH_DNA-bd_sf"/>
</dbReference>
<comment type="caution">
    <text evidence="6">The sequence shown here is derived from an EMBL/GenBank/DDBJ whole genome shotgun (WGS) entry which is preliminary data.</text>
</comment>
<accession>A0A0R2CVL4</accession>
<protein>
    <submittedName>
        <fullName evidence="6">Lysr family transcriptional regulator</fullName>
    </submittedName>
</protein>
<dbReference type="InterPro" id="IPR050950">
    <property type="entry name" value="HTH-type_LysR_regulators"/>
</dbReference>
<dbReference type="Proteomes" id="UP000051638">
    <property type="component" value="Unassembled WGS sequence"/>
</dbReference>
<sequence>MEIRLLRYFWTIADLGTISAAANQLHITQPTLSRQLQGLEAQLGTPLFVRHPKHLELTQAGAFLKSRAAEILTLTHQTEQEFAAQKQHLFSGHIRIGCVAADNSDTMAMLLEELVHDYPAVTYNIITGASDLIEEQLDRGLLDVAVLLEPVAAQKYHTLTLPRTEQWGLLVAKQSQLAHKSTIQPTDLADLPLMLSQRPAVQNMLKKWRGETIKPPRIIGTFNLIFNVLPLIEANLGAALSIQGITSEINPETLNFIPLVPDIKTRCILVWRKNRVLTPVVTEYIRRFKTAFGTKKAQD</sequence>
<keyword evidence="7" id="KW-1185">Reference proteome</keyword>
<dbReference type="OrthoDB" id="9803735at2"/>
<dbReference type="EMBL" id="AYYI01000068">
    <property type="protein sequence ID" value="KRM95461.1"/>
    <property type="molecule type" value="Genomic_DNA"/>
</dbReference>
<evidence type="ECO:0000259" key="5">
    <source>
        <dbReference type="PROSITE" id="PS50931"/>
    </source>
</evidence>
<comment type="similarity">
    <text evidence="1">Belongs to the LysR transcriptional regulatory family.</text>
</comment>
<dbReference type="CDD" id="cd05466">
    <property type="entry name" value="PBP2_LTTR_substrate"/>
    <property type="match status" value="1"/>
</dbReference>
<dbReference type="GO" id="GO:0003700">
    <property type="term" value="F:DNA-binding transcription factor activity"/>
    <property type="evidence" value="ECO:0007669"/>
    <property type="project" value="InterPro"/>
</dbReference>
<gene>
    <name evidence="6" type="ORF">FC24_GL002135</name>
</gene>
<dbReference type="FunFam" id="1.10.10.10:FF:000001">
    <property type="entry name" value="LysR family transcriptional regulator"/>
    <property type="match status" value="1"/>
</dbReference>
<dbReference type="GO" id="GO:0003677">
    <property type="term" value="F:DNA binding"/>
    <property type="evidence" value="ECO:0007669"/>
    <property type="project" value="UniProtKB-KW"/>
</dbReference>
<dbReference type="PANTHER" id="PTHR30419">
    <property type="entry name" value="HTH-TYPE TRANSCRIPTIONAL REGULATOR YBHD"/>
    <property type="match status" value="1"/>
</dbReference>
<dbReference type="PATRIC" id="fig|1423796.3.peg.2164"/>
<dbReference type="InterPro" id="IPR005119">
    <property type="entry name" value="LysR_subst-bd"/>
</dbReference>
<dbReference type="InterPro" id="IPR036388">
    <property type="entry name" value="WH-like_DNA-bd_sf"/>
</dbReference>
<dbReference type="Pfam" id="PF00126">
    <property type="entry name" value="HTH_1"/>
    <property type="match status" value="1"/>
</dbReference>
<dbReference type="SUPFAM" id="SSF53850">
    <property type="entry name" value="Periplasmic binding protein-like II"/>
    <property type="match status" value="1"/>
</dbReference>
<evidence type="ECO:0000256" key="2">
    <source>
        <dbReference type="ARBA" id="ARBA00023015"/>
    </source>
</evidence>
<keyword evidence="4" id="KW-0804">Transcription</keyword>